<evidence type="ECO:0000256" key="6">
    <source>
        <dbReference type="ARBA" id="ARBA00022989"/>
    </source>
</evidence>
<gene>
    <name evidence="11" type="ORF">EKH77_17590</name>
</gene>
<dbReference type="AlphaFoldDB" id="A0A3Q9FXY7"/>
<dbReference type="Gene3D" id="3.30.565.10">
    <property type="entry name" value="Histidine kinase-like ATPase, C-terminal domain"/>
    <property type="match status" value="1"/>
</dbReference>
<feature type="compositionally biased region" description="Gly residues" evidence="9">
    <location>
        <begin position="16"/>
        <end position="30"/>
    </location>
</feature>
<evidence type="ECO:0000259" key="10">
    <source>
        <dbReference type="PROSITE" id="PS50109"/>
    </source>
</evidence>
<dbReference type="InterPro" id="IPR036890">
    <property type="entry name" value="HATPase_C_sf"/>
</dbReference>
<dbReference type="RefSeq" id="WP_126915309.1">
    <property type="nucleotide sequence ID" value="NZ_CP034587.1"/>
</dbReference>
<dbReference type="SMART" id="SM00387">
    <property type="entry name" value="HATPase_c"/>
    <property type="match status" value="1"/>
</dbReference>
<dbReference type="PROSITE" id="PS50109">
    <property type="entry name" value="HIS_KIN"/>
    <property type="match status" value="1"/>
</dbReference>
<keyword evidence="12" id="KW-1185">Reference proteome</keyword>
<evidence type="ECO:0000256" key="4">
    <source>
        <dbReference type="ARBA" id="ARBA00022692"/>
    </source>
</evidence>
<evidence type="ECO:0000256" key="3">
    <source>
        <dbReference type="ARBA" id="ARBA00022679"/>
    </source>
</evidence>
<dbReference type="CDD" id="cd16917">
    <property type="entry name" value="HATPase_UhpB-NarQ-NarX-like"/>
    <property type="match status" value="1"/>
</dbReference>
<keyword evidence="8" id="KW-0472">Membrane</keyword>
<evidence type="ECO:0000256" key="7">
    <source>
        <dbReference type="ARBA" id="ARBA00023012"/>
    </source>
</evidence>
<dbReference type="GO" id="GO:0000160">
    <property type="term" value="P:phosphorelay signal transduction system"/>
    <property type="evidence" value="ECO:0007669"/>
    <property type="project" value="UniProtKB-KW"/>
</dbReference>
<keyword evidence="4" id="KW-0812">Transmembrane</keyword>
<dbReference type="EMBL" id="CP034587">
    <property type="protein sequence ID" value="AZQ72793.1"/>
    <property type="molecule type" value="Genomic_DNA"/>
</dbReference>
<feature type="compositionally biased region" description="Polar residues" evidence="9">
    <location>
        <begin position="85"/>
        <end position="99"/>
    </location>
</feature>
<name>A0A3Q9FXY7_STRLT</name>
<comment type="subcellular location">
    <subcellularLocation>
        <location evidence="1">Cell membrane</location>
        <topology evidence="1">Multi-pass membrane protein</topology>
    </subcellularLocation>
</comment>
<dbReference type="InterPro" id="IPR003594">
    <property type="entry name" value="HATPase_dom"/>
</dbReference>
<keyword evidence="6" id="KW-1133">Transmembrane helix</keyword>
<dbReference type="SUPFAM" id="SSF55874">
    <property type="entry name" value="ATPase domain of HSP90 chaperone/DNA topoisomerase II/histidine kinase"/>
    <property type="match status" value="1"/>
</dbReference>
<feature type="region of interest" description="Disordered" evidence="9">
    <location>
        <begin position="1"/>
        <end position="109"/>
    </location>
</feature>
<keyword evidence="3" id="KW-0808">Transferase</keyword>
<evidence type="ECO:0000313" key="12">
    <source>
        <dbReference type="Proteomes" id="UP000267900"/>
    </source>
</evidence>
<proteinExistence type="predicted"/>
<dbReference type="PANTHER" id="PTHR24421">
    <property type="entry name" value="NITRATE/NITRITE SENSOR PROTEIN NARX-RELATED"/>
    <property type="match status" value="1"/>
</dbReference>
<dbReference type="OrthoDB" id="144293at2"/>
<keyword evidence="5 11" id="KW-0418">Kinase</keyword>
<dbReference type="InterPro" id="IPR005467">
    <property type="entry name" value="His_kinase_dom"/>
</dbReference>
<evidence type="ECO:0000256" key="9">
    <source>
        <dbReference type="SAM" id="MobiDB-lite"/>
    </source>
</evidence>
<evidence type="ECO:0000256" key="8">
    <source>
        <dbReference type="ARBA" id="ARBA00023136"/>
    </source>
</evidence>
<evidence type="ECO:0000256" key="1">
    <source>
        <dbReference type="ARBA" id="ARBA00004651"/>
    </source>
</evidence>
<dbReference type="Proteomes" id="UP000267900">
    <property type="component" value="Chromosome"/>
</dbReference>
<evidence type="ECO:0000313" key="11">
    <source>
        <dbReference type="EMBL" id="AZQ72793.1"/>
    </source>
</evidence>
<dbReference type="GO" id="GO:0016301">
    <property type="term" value="F:kinase activity"/>
    <property type="evidence" value="ECO:0007669"/>
    <property type="project" value="UniProtKB-KW"/>
</dbReference>
<dbReference type="PANTHER" id="PTHR24421:SF37">
    <property type="entry name" value="SENSOR HISTIDINE KINASE NARS"/>
    <property type="match status" value="1"/>
</dbReference>
<reference evidence="11 12" key="1">
    <citation type="submission" date="2018-12" db="EMBL/GenBank/DDBJ databases">
        <title>The whole draft genome of Streptomyce luteoverticillatus CGMCC 15060.</title>
        <authorList>
            <person name="Feng Z."/>
            <person name="Chen G."/>
            <person name="Zhang J."/>
            <person name="Zhu H."/>
            <person name="Yu X."/>
            <person name="Zhang W."/>
            <person name="Zhang X."/>
        </authorList>
    </citation>
    <scope>NUCLEOTIDE SEQUENCE [LARGE SCALE GENOMIC DNA]</scope>
    <source>
        <strain evidence="11 12">CGMCC 15060</strain>
    </source>
</reference>
<feature type="domain" description="Histidine kinase" evidence="10">
    <location>
        <begin position="118"/>
        <end position="310"/>
    </location>
</feature>
<organism evidence="11 12">
    <name type="scientific">Streptomyces luteoverticillatus</name>
    <name type="common">Streptoverticillium luteoverticillatus</name>
    <dbReference type="NCBI Taxonomy" id="66425"/>
    <lineage>
        <taxon>Bacteria</taxon>
        <taxon>Bacillati</taxon>
        <taxon>Actinomycetota</taxon>
        <taxon>Actinomycetes</taxon>
        <taxon>Kitasatosporales</taxon>
        <taxon>Streptomycetaceae</taxon>
        <taxon>Streptomyces</taxon>
    </lineage>
</organism>
<keyword evidence="2" id="KW-1003">Cell membrane</keyword>
<dbReference type="GO" id="GO:0005886">
    <property type="term" value="C:plasma membrane"/>
    <property type="evidence" value="ECO:0007669"/>
    <property type="project" value="UniProtKB-SubCell"/>
</dbReference>
<evidence type="ECO:0000256" key="5">
    <source>
        <dbReference type="ARBA" id="ARBA00022777"/>
    </source>
</evidence>
<protein>
    <submittedName>
        <fullName evidence="11">Histidine kinase</fullName>
    </submittedName>
</protein>
<keyword evidence="7" id="KW-0902">Two-component regulatory system</keyword>
<sequence length="312" mass="32802">MDTSVITGGAEAGATTGTGTGAGPGTGTGTGTDPEAWESVIGRDFTRALNEGLARARATAPPRTRRASPTPRPRLPRPTSAGIDDSTSGNPTAVGSTSADPPATPDEHTDCRWQERRRVARDLHDHIGGALATARRLLVECGPGVDDPGRLAAAQVFLHEAEDHLRGLLGELVTATELPPLGEAIEGFAAEAAPPGLDVTVKITGNENLVATAHRRALFLAVREALRNTFEHAGASRVAVSVRTTRWWVHAAVEDDGRGFDPERATDGEGRPARGIASMTQRVEDIGGKLTIESSPVDGTRVDMHLPLRPRT</sequence>
<dbReference type="InterPro" id="IPR050482">
    <property type="entry name" value="Sensor_HK_TwoCompSys"/>
</dbReference>
<feature type="compositionally biased region" description="Low complexity" evidence="9">
    <location>
        <begin position="53"/>
        <end position="62"/>
    </location>
</feature>
<accession>A0A3Q9FXY7</accession>
<dbReference type="Pfam" id="PF02518">
    <property type="entry name" value="HATPase_c"/>
    <property type="match status" value="1"/>
</dbReference>
<evidence type="ECO:0000256" key="2">
    <source>
        <dbReference type="ARBA" id="ARBA00022475"/>
    </source>
</evidence>